<gene>
    <name evidence="2" type="ORF">SAMN06295998_12544</name>
</gene>
<evidence type="ECO:0000313" key="3">
    <source>
        <dbReference type="Proteomes" id="UP000192330"/>
    </source>
</evidence>
<organism evidence="2 3">
    <name type="scientific">Primorskyibacter flagellatus</name>
    <dbReference type="NCBI Taxonomy" id="1387277"/>
    <lineage>
        <taxon>Bacteria</taxon>
        <taxon>Pseudomonadati</taxon>
        <taxon>Pseudomonadota</taxon>
        <taxon>Alphaproteobacteria</taxon>
        <taxon>Rhodobacterales</taxon>
        <taxon>Roseobacteraceae</taxon>
        <taxon>Primorskyibacter</taxon>
    </lineage>
</organism>
<dbReference type="EMBL" id="FWYD01000025">
    <property type="protein sequence ID" value="SMD06831.1"/>
    <property type="molecule type" value="Genomic_DNA"/>
</dbReference>
<dbReference type="STRING" id="1387277.SAMN06295998_12544"/>
<dbReference type="Proteomes" id="UP000192330">
    <property type="component" value="Unassembled WGS sequence"/>
</dbReference>
<name>A0A1W2EAU4_9RHOB</name>
<evidence type="ECO:0000313" key="2">
    <source>
        <dbReference type="EMBL" id="SMD06831.1"/>
    </source>
</evidence>
<feature type="compositionally biased region" description="Polar residues" evidence="1">
    <location>
        <begin position="1"/>
        <end position="10"/>
    </location>
</feature>
<dbReference type="AlphaFoldDB" id="A0A1W2EAU4"/>
<feature type="region of interest" description="Disordered" evidence="1">
    <location>
        <begin position="1"/>
        <end position="34"/>
    </location>
</feature>
<evidence type="ECO:0000256" key="1">
    <source>
        <dbReference type="SAM" id="MobiDB-lite"/>
    </source>
</evidence>
<reference evidence="2 3" key="1">
    <citation type="submission" date="2017-04" db="EMBL/GenBank/DDBJ databases">
        <authorList>
            <person name="Afonso C.L."/>
            <person name="Miller P.J."/>
            <person name="Scott M.A."/>
            <person name="Spackman E."/>
            <person name="Goraichik I."/>
            <person name="Dimitrov K.M."/>
            <person name="Suarez D.L."/>
            <person name="Swayne D.E."/>
        </authorList>
    </citation>
    <scope>NUCLEOTIDE SEQUENCE [LARGE SCALE GENOMIC DNA]</scope>
    <source>
        <strain evidence="2 3">CGMCC 1.12644</strain>
    </source>
</reference>
<sequence>MVTCGKSGTTADWDGDGIPGCRQHGDEALQSARRSEALQPLKYDPEADGLAFRHYDPEEVVMGKRLACSTQSGAV</sequence>
<keyword evidence="3" id="KW-1185">Reference proteome</keyword>
<proteinExistence type="predicted"/>
<accession>A0A1W2EAU4</accession>
<protein>
    <submittedName>
        <fullName evidence="2">Uncharacterized protein</fullName>
    </submittedName>
</protein>